<evidence type="ECO:0000313" key="2">
    <source>
        <dbReference type="Proteomes" id="UP001281410"/>
    </source>
</evidence>
<dbReference type="SUPFAM" id="SSF50182">
    <property type="entry name" value="Sm-like ribonucleoproteins"/>
    <property type="match status" value="1"/>
</dbReference>
<sequence>MGRLTMGIWSIVNCDTWMNIHLREVICTSKEETKSHAVVGIGYCLDRHKPP</sequence>
<dbReference type="InterPro" id="IPR010920">
    <property type="entry name" value="LSM_dom_sf"/>
</dbReference>
<keyword evidence="2" id="KW-1185">Reference proteome</keyword>
<gene>
    <name evidence="1" type="ORF">Dsin_019336</name>
</gene>
<dbReference type="Proteomes" id="UP001281410">
    <property type="component" value="Unassembled WGS sequence"/>
</dbReference>
<accession>A0AAE0A6Z3</accession>
<reference evidence="1" key="1">
    <citation type="journal article" date="2023" name="Plant J.">
        <title>Genome sequences and population genomics provide insights into the demographic history, inbreeding, and mutation load of two 'living fossil' tree species of Dipteronia.</title>
        <authorList>
            <person name="Feng Y."/>
            <person name="Comes H.P."/>
            <person name="Chen J."/>
            <person name="Zhu S."/>
            <person name="Lu R."/>
            <person name="Zhang X."/>
            <person name="Li P."/>
            <person name="Qiu J."/>
            <person name="Olsen K.M."/>
            <person name="Qiu Y."/>
        </authorList>
    </citation>
    <scope>NUCLEOTIDE SEQUENCE</scope>
    <source>
        <strain evidence="1">NBL</strain>
    </source>
</reference>
<dbReference type="Gene3D" id="2.30.30.100">
    <property type="match status" value="1"/>
</dbReference>
<dbReference type="AlphaFoldDB" id="A0AAE0A6Z3"/>
<evidence type="ECO:0000313" key="1">
    <source>
        <dbReference type="EMBL" id="KAK3205290.1"/>
    </source>
</evidence>
<organism evidence="1 2">
    <name type="scientific">Dipteronia sinensis</name>
    <dbReference type="NCBI Taxonomy" id="43782"/>
    <lineage>
        <taxon>Eukaryota</taxon>
        <taxon>Viridiplantae</taxon>
        <taxon>Streptophyta</taxon>
        <taxon>Embryophyta</taxon>
        <taxon>Tracheophyta</taxon>
        <taxon>Spermatophyta</taxon>
        <taxon>Magnoliopsida</taxon>
        <taxon>eudicotyledons</taxon>
        <taxon>Gunneridae</taxon>
        <taxon>Pentapetalae</taxon>
        <taxon>rosids</taxon>
        <taxon>malvids</taxon>
        <taxon>Sapindales</taxon>
        <taxon>Sapindaceae</taxon>
        <taxon>Hippocastanoideae</taxon>
        <taxon>Acereae</taxon>
        <taxon>Dipteronia</taxon>
    </lineage>
</organism>
<proteinExistence type="predicted"/>
<name>A0AAE0A6Z3_9ROSI</name>
<dbReference type="EMBL" id="JANJYJ010000006">
    <property type="protein sequence ID" value="KAK3205290.1"/>
    <property type="molecule type" value="Genomic_DNA"/>
</dbReference>
<comment type="caution">
    <text evidence="1">The sequence shown here is derived from an EMBL/GenBank/DDBJ whole genome shotgun (WGS) entry which is preliminary data.</text>
</comment>
<protein>
    <recommendedName>
        <fullName evidence="3">LSM domain-containing protein</fullName>
    </recommendedName>
</protein>
<evidence type="ECO:0008006" key="3">
    <source>
        <dbReference type="Google" id="ProtNLM"/>
    </source>
</evidence>